<proteinExistence type="predicted"/>
<reference evidence="1" key="1">
    <citation type="submission" date="2021-06" db="EMBL/GenBank/DDBJ databases">
        <authorList>
            <person name="Kallberg Y."/>
            <person name="Tangrot J."/>
            <person name="Rosling A."/>
        </authorList>
    </citation>
    <scope>NUCLEOTIDE SEQUENCE</scope>
    <source>
        <strain evidence="1">MT106</strain>
    </source>
</reference>
<sequence>MSIEDLALTNLPRDYLELVMQTILREEYQAEKNVVDEIKCIINEYENILDDGYTTPVENPTKKWK</sequence>
<accession>A0A9N9GFP3</accession>
<protein>
    <submittedName>
        <fullName evidence="1">11463_t:CDS:1</fullName>
    </submittedName>
</protein>
<dbReference type="AlphaFoldDB" id="A0A9N9GFP3"/>
<evidence type="ECO:0000313" key="2">
    <source>
        <dbReference type="Proteomes" id="UP000789831"/>
    </source>
</evidence>
<feature type="non-terminal residue" evidence="1">
    <location>
        <position position="65"/>
    </location>
</feature>
<dbReference type="EMBL" id="CAJVPL010002084">
    <property type="protein sequence ID" value="CAG8598733.1"/>
    <property type="molecule type" value="Genomic_DNA"/>
</dbReference>
<name>A0A9N9GFP3_9GLOM</name>
<evidence type="ECO:0000313" key="1">
    <source>
        <dbReference type="EMBL" id="CAG8598733.1"/>
    </source>
</evidence>
<dbReference type="Proteomes" id="UP000789831">
    <property type="component" value="Unassembled WGS sequence"/>
</dbReference>
<comment type="caution">
    <text evidence="1">The sequence shown here is derived from an EMBL/GenBank/DDBJ whole genome shotgun (WGS) entry which is preliminary data.</text>
</comment>
<keyword evidence="2" id="KW-1185">Reference proteome</keyword>
<gene>
    <name evidence="1" type="ORF">AGERDE_LOCUS8989</name>
</gene>
<organism evidence="1 2">
    <name type="scientific">Ambispora gerdemannii</name>
    <dbReference type="NCBI Taxonomy" id="144530"/>
    <lineage>
        <taxon>Eukaryota</taxon>
        <taxon>Fungi</taxon>
        <taxon>Fungi incertae sedis</taxon>
        <taxon>Mucoromycota</taxon>
        <taxon>Glomeromycotina</taxon>
        <taxon>Glomeromycetes</taxon>
        <taxon>Archaeosporales</taxon>
        <taxon>Ambisporaceae</taxon>
        <taxon>Ambispora</taxon>
    </lineage>
</organism>